<dbReference type="EMBL" id="CAOJ01009538">
    <property type="protein sequence ID" value="CCO32249.1"/>
    <property type="molecule type" value="Genomic_DNA"/>
</dbReference>
<evidence type="ECO:0000313" key="2">
    <source>
        <dbReference type="EMBL" id="CCO32249.1"/>
    </source>
</evidence>
<protein>
    <submittedName>
        <fullName evidence="2">Uncharacterized protein</fullName>
    </submittedName>
</protein>
<gene>
    <name evidence="2" type="ORF">BN14_06303</name>
</gene>
<evidence type="ECO:0000313" key="3">
    <source>
        <dbReference type="Proteomes" id="UP000012065"/>
    </source>
</evidence>
<dbReference type="Proteomes" id="UP000012065">
    <property type="component" value="Unassembled WGS sequence"/>
</dbReference>
<name>M5BYB5_THACB</name>
<comment type="caution">
    <text evidence="2">The sequence shown here is derived from an EMBL/GenBank/DDBJ whole genome shotgun (WGS) entry which is preliminary data.</text>
</comment>
<proteinExistence type="predicted"/>
<feature type="region of interest" description="Disordered" evidence="1">
    <location>
        <begin position="1"/>
        <end position="25"/>
    </location>
</feature>
<organism evidence="2 3">
    <name type="scientific">Thanatephorus cucumeris (strain AG1-IB / isolate 7/3/14)</name>
    <name type="common">Lettuce bottom rot fungus</name>
    <name type="synonym">Rhizoctonia solani</name>
    <dbReference type="NCBI Taxonomy" id="1108050"/>
    <lineage>
        <taxon>Eukaryota</taxon>
        <taxon>Fungi</taxon>
        <taxon>Dikarya</taxon>
        <taxon>Basidiomycota</taxon>
        <taxon>Agaricomycotina</taxon>
        <taxon>Agaricomycetes</taxon>
        <taxon>Cantharellales</taxon>
        <taxon>Ceratobasidiaceae</taxon>
        <taxon>Rhizoctonia</taxon>
        <taxon>Rhizoctonia solani AG-1</taxon>
    </lineage>
</organism>
<evidence type="ECO:0000256" key="1">
    <source>
        <dbReference type="SAM" id="MobiDB-lite"/>
    </source>
</evidence>
<accession>M5BYB5</accession>
<reference evidence="2 3" key="1">
    <citation type="journal article" date="2013" name="J. Biotechnol.">
        <title>Establishment and interpretation of the genome sequence of the phytopathogenic fungus Rhizoctonia solani AG1-IB isolate 7/3/14.</title>
        <authorList>
            <person name="Wibberg D.W."/>
            <person name="Jelonek L.J."/>
            <person name="Rupp O.R."/>
            <person name="Hennig M.H."/>
            <person name="Eikmeyer F.E."/>
            <person name="Goesmann A.G."/>
            <person name="Hartmann A.H."/>
            <person name="Borriss R.B."/>
            <person name="Grosch R.G."/>
            <person name="Puehler A.P."/>
            <person name="Schlueter A.S."/>
        </authorList>
    </citation>
    <scope>NUCLEOTIDE SEQUENCE [LARGE SCALE GENOMIC DNA]</scope>
    <source>
        <strain evidence="3">AG1-IB / isolate 7/3/14</strain>
    </source>
</reference>
<dbReference type="HOGENOM" id="CLU_2335108_0_0_1"/>
<sequence>MATLDEPAEWEINAGLDEEPEPVLGASADTSCCEHFEVAKRDGIDLNIPLFCDLLSDKPEEDSIHTSTLTTGENEHQLPNVDICATLRKPDLLGSAQE</sequence>
<dbReference type="AlphaFoldDB" id="M5BYB5"/>